<organism evidence="4 5">
    <name type="scientific">Puccinia graminis f. sp. tritici</name>
    <dbReference type="NCBI Taxonomy" id="56615"/>
    <lineage>
        <taxon>Eukaryota</taxon>
        <taxon>Fungi</taxon>
        <taxon>Dikarya</taxon>
        <taxon>Basidiomycota</taxon>
        <taxon>Pucciniomycotina</taxon>
        <taxon>Pucciniomycetes</taxon>
        <taxon>Pucciniales</taxon>
        <taxon>Pucciniaceae</taxon>
        <taxon>Puccinia</taxon>
    </lineage>
</organism>
<sequence>MKMCFTGLLITLTLHLTFNLANGMISKWECPRQCCPEERNMEVYDANGTNCDLSHNCAGGRLHGPCKEFRAAVLGHCYSCNDHHMMFQEKDCPKALALKKHCDDHPSQAIASHSQGSYMGQASNQHSSYQY</sequence>
<protein>
    <submittedName>
        <fullName evidence="4">Uncharacterized protein</fullName>
    </submittedName>
</protein>
<dbReference type="Proteomes" id="UP000324748">
    <property type="component" value="Unassembled WGS sequence"/>
</dbReference>
<dbReference type="EMBL" id="VSWC01000054">
    <property type="protein sequence ID" value="KAA1099640.1"/>
    <property type="molecule type" value="Genomic_DNA"/>
</dbReference>
<name>A0A5B0PG45_PUCGR</name>
<evidence type="ECO:0000313" key="5">
    <source>
        <dbReference type="Proteomes" id="UP000324748"/>
    </source>
</evidence>
<evidence type="ECO:0000256" key="2">
    <source>
        <dbReference type="SAM" id="SignalP"/>
    </source>
</evidence>
<accession>A0A5B0PG45</accession>
<proteinExistence type="predicted"/>
<keyword evidence="2" id="KW-0732">Signal</keyword>
<evidence type="ECO:0000313" key="6">
    <source>
        <dbReference type="Proteomes" id="UP000325313"/>
    </source>
</evidence>
<gene>
    <name evidence="4" type="ORF">PGT21_015963</name>
    <name evidence="3" type="ORF">PGTUg99_019327</name>
</gene>
<dbReference type="AlphaFoldDB" id="A0A5B0PG45"/>
<evidence type="ECO:0000313" key="4">
    <source>
        <dbReference type="EMBL" id="KAA1099640.1"/>
    </source>
</evidence>
<feature type="region of interest" description="Disordered" evidence="1">
    <location>
        <begin position="111"/>
        <end position="131"/>
    </location>
</feature>
<keyword evidence="5" id="KW-1185">Reference proteome</keyword>
<evidence type="ECO:0000256" key="1">
    <source>
        <dbReference type="SAM" id="MobiDB-lite"/>
    </source>
</evidence>
<feature type="chain" id="PRO_5036366405" evidence="2">
    <location>
        <begin position="24"/>
        <end position="131"/>
    </location>
</feature>
<dbReference type="EMBL" id="VDEP01000372">
    <property type="protein sequence ID" value="KAA1095306.1"/>
    <property type="molecule type" value="Genomic_DNA"/>
</dbReference>
<feature type="signal peptide" evidence="2">
    <location>
        <begin position="1"/>
        <end position="23"/>
    </location>
</feature>
<reference evidence="5 6" key="1">
    <citation type="submission" date="2019-05" db="EMBL/GenBank/DDBJ databases">
        <title>Emergence of the Ug99 lineage of the wheat stem rust pathogen through somatic hybridization.</title>
        <authorList>
            <person name="Li F."/>
            <person name="Upadhyaya N.M."/>
            <person name="Sperschneider J."/>
            <person name="Matny O."/>
            <person name="Nguyen-Phuc H."/>
            <person name="Mago R."/>
            <person name="Raley C."/>
            <person name="Miller M.E."/>
            <person name="Silverstein K.A.T."/>
            <person name="Henningsen E."/>
            <person name="Hirsch C.D."/>
            <person name="Visser B."/>
            <person name="Pretorius Z.A."/>
            <person name="Steffenson B.J."/>
            <person name="Schwessinger B."/>
            <person name="Dodds P.N."/>
            <person name="Figueroa M."/>
        </authorList>
    </citation>
    <scope>NUCLEOTIDE SEQUENCE [LARGE SCALE GENOMIC DNA]</scope>
    <source>
        <strain evidence="4">21-0</strain>
        <strain evidence="3 6">Ug99</strain>
    </source>
</reference>
<comment type="caution">
    <text evidence="4">The sequence shown here is derived from an EMBL/GenBank/DDBJ whole genome shotgun (WGS) entry which is preliminary data.</text>
</comment>
<dbReference type="Proteomes" id="UP000325313">
    <property type="component" value="Unassembled WGS sequence"/>
</dbReference>
<evidence type="ECO:0000313" key="3">
    <source>
        <dbReference type="EMBL" id="KAA1095306.1"/>
    </source>
</evidence>